<evidence type="ECO:0000256" key="6">
    <source>
        <dbReference type="ARBA" id="ARBA00022605"/>
    </source>
</evidence>
<dbReference type="GO" id="GO:0009014">
    <property type="term" value="F:succinyl-diaminopimelate desuccinylase activity"/>
    <property type="evidence" value="ECO:0007669"/>
    <property type="project" value="UniProtKB-UniRule"/>
</dbReference>
<comment type="function">
    <text evidence="15">Catalyzes the hydrolysis of N-succinyl-L,L-diaminopimelic acid (SDAP), forming succinate and LL-2,6-diaminopimelate (DAP), an intermediate involved in the bacterial biosynthesis of lysine and meso-diaminopimelic acid, an essential component of bacterial cell walls.</text>
</comment>
<keyword evidence="7 15" id="KW-0479">Metal-binding</keyword>
<dbReference type="RefSeq" id="WP_188254240.1">
    <property type="nucleotide sequence ID" value="NZ_JABVCF010000004.1"/>
</dbReference>
<comment type="catalytic activity">
    <reaction evidence="14 15">
        <text>N-succinyl-(2S,6S)-2,6-diaminopimelate + H2O = (2S,6S)-2,6-diaminopimelate + succinate</text>
        <dbReference type="Rhea" id="RHEA:22608"/>
        <dbReference type="ChEBI" id="CHEBI:15377"/>
        <dbReference type="ChEBI" id="CHEBI:30031"/>
        <dbReference type="ChEBI" id="CHEBI:57609"/>
        <dbReference type="ChEBI" id="CHEBI:58087"/>
        <dbReference type="EC" id="3.5.1.18"/>
    </reaction>
</comment>
<evidence type="ECO:0000256" key="11">
    <source>
        <dbReference type="ARBA" id="ARBA00023154"/>
    </source>
</evidence>
<keyword evidence="8 15" id="KW-0378">Hydrolase</keyword>
<dbReference type="InterPro" id="IPR011650">
    <property type="entry name" value="Peptidase_M20_dimer"/>
</dbReference>
<dbReference type="PANTHER" id="PTHR43808:SF31">
    <property type="entry name" value="N-ACETYL-L-CITRULLINE DEACETYLASE"/>
    <property type="match status" value="1"/>
</dbReference>
<evidence type="ECO:0000256" key="5">
    <source>
        <dbReference type="ARBA" id="ARBA00022391"/>
    </source>
</evidence>
<keyword evidence="11 15" id="KW-0457">Lysine biosynthesis</keyword>
<evidence type="ECO:0000256" key="12">
    <source>
        <dbReference type="ARBA" id="ARBA00023285"/>
    </source>
</evidence>
<dbReference type="GO" id="GO:0019877">
    <property type="term" value="P:diaminopimelate biosynthetic process"/>
    <property type="evidence" value="ECO:0007669"/>
    <property type="project" value="UniProtKB-UniRule"/>
</dbReference>
<evidence type="ECO:0000256" key="15">
    <source>
        <dbReference type="HAMAP-Rule" id="MF_01690"/>
    </source>
</evidence>
<dbReference type="InterPro" id="IPR002933">
    <property type="entry name" value="Peptidase_M20"/>
</dbReference>
<keyword evidence="12 15" id="KW-0170">Cobalt</keyword>
<feature type="binding site" evidence="15">
    <location>
        <position position="74"/>
    </location>
    <ligand>
        <name>Zn(2+)</name>
        <dbReference type="ChEBI" id="CHEBI:29105"/>
        <label>1</label>
    </ligand>
</feature>
<keyword evidence="9 15" id="KW-0862">Zinc</keyword>
<feature type="active site" evidence="15">
    <location>
        <position position="76"/>
    </location>
</feature>
<dbReference type="AlphaFoldDB" id="A0A942E556"/>
<evidence type="ECO:0000256" key="3">
    <source>
        <dbReference type="ARBA" id="ARBA00011738"/>
    </source>
</evidence>
<dbReference type="Gene3D" id="3.40.630.10">
    <property type="entry name" value="Zn peptidases"/>
    <property type="match status" value="2"/>
</dbReference>
<comment type="subunit">
    <text evidence="3 15">Homodimer.</text>
</comment>
<keyword evidence="10 15" id="KW-0220">Diaminopimelate biosynthesis</keyword>
<dbReference type="InterPro" id="IPR005941">
    <property type="entry name" value="DapE_proteobac"/>
</dbReference>
<dbReference type="Pfam" id="PF07687">
    <property type="entry name" value="M20_dimer"/>
    <property type="match status" value="1"/>
</dbReference>
<dbReference type="PROSITE" id="PS00758">
    <property type="entry name" value="ARGE_DAPE_CPG2_1"/>
    <property type="match status" value="1"/>
</dbReference>
<evidence type="ECO:0000256" key="10">
    <source>
        <dbReference type="ARBA" id="ARBA00022915"/>
    </source>
</evidence>
<organism evidence="17 18">
    <name type="scientific">Pseudaminobacter soli</name>
    <name type="common">ex Zhang et al. 2022</name>
    <dbReference type="NCBI Taxonomy" id="2831468"/>
    <lineage>
        <taxon>Bacteria</taxon>
        <taxon>Pseudomonadati</taxon>
        <taxon>Pseudomonadota</taxon>
        <taxon>Alphaproteobacteria</taxon>
        <taxon>Hyphomicrobiales</taxon>
        <taxon>Phyllobacteriaceae</taxon>
        <taxon>Pseudaminobacter</taxon>
    </lineage>
</organism>
<evidence type="ECO:0000256" key="13">
    <source>
        <dbReference type="ARBA" id="ARBA00031891"/>
    </source>
</evidence>
<dbReference type="EC" id="3.5.1.18" evidence="4 15"/>
<protein>
    <recommendedName>
        <fullName evidence="5 15">Succinyl-diaminopimelate desuccinylase</fullName>
        <shortName evidence="15">SDAP desuccinylase</shortName>
        <ecNumber evidence="4 15">3.5.1.18</ecNumber>
    </recommendedName>
    <alternativeName>
        <fullName evidence="13 15">N-succinyl-LL-2,6-diaminoheptanedioate amidohydrolase</fullName>
    </alternativeName>
</protein>
<dbReference type="Gene3D" id="3.30.70.360">
    <property type="match status" value="1"/>
</dbReference>
<comment type="caution">
    <text evidence="17">The sequence shown here is derived from an EMBL/GenBank/DDBJ whole genome shotgun (WGS) entry which is preliminary data.</text>
</comment>
<feature type="binding site" evidence="15">
    <location>
        <position position="107"/>
    </location>
    <ligand>
        <name>Zn(2+)</name>
        <dbReference type="ChEBI" id="CHEBI:29105"/>
        <label>2</label>
    </ligand>
</feature>
<feature type="binding site" evidence="15">
    <location>
        <position position="368"/>
    </location>
    <ligand>
        <name>Zn(2+)</name>
        <dbReference type="ChEBI" id="CHEBI:29105"/>
        <label>2</label>
    </ligand>
</feature>
<evidence type="ECO:0000259" key="16">
    <source>
        <dbReference type="Pfam" id="PF07687"/>
    </source>
</evidence>
<comment type="pathway">
    <text evidence="1 15">Amino-acid biosynthesis; L-lysine biosynthesis via DAP pathway; LL-2,6-diaminopimelate from (S)-tetrahydrodipicolinate (succinylase route): step 3/3.</text>
</comment>
<name>A0A942E556_9HYPH</name>
<evidence type="ECO:0000256" key="14">
    <source>
        <dbReference type="ARBA" id="ARBA00051301"/>
    </source>
</evidence>
<gene>
    <name evidence="15 17" type="primary">dapE</name>
    <name evidence="17" type="ORF">KEU06_08525</name>
</gene>
<dbReference type="NCBIfam" id="TIGR01246">
    <property type="entry name" value="dapE_proteo"/>
    <property type="match status" value="1"/>
</dbReference>
<dbReference type="GO" id="GO:0050897">
    <property type="term" value="F:cobalt ion binding"/>
    <property type="evidence" value="ECO:0007669"/>
    <property type="project" value="UniProtKB-UniRule"/>
</dbReference>
<evidence type="ECO:0000313" key="17">
    <source>
        <dbReference type="EMBL" id="MBS3648672.1"/>
    </source>
</evidence>
<feature type="active site" description="Proton acceptor" evidence="15">
    <location>
        <position position="141"/>
    </location>
</feature>
<evidence type="ECO:0000313" key="18">
    <source>
        <dbReference type="Proteomes" id="UP000680348"/>
    </source>
</evidence>
<reference evidence="17" key="1">
    <citation type="submission" date="2021-04" db="EMBL/GenBank/DDBJ databases">
        <title>Pseudaminobacter soli sp. nov., isolated from paddy soil contaminated by heavy metals.</title>
        <authorList>
            <person name="Zhang K."/>
        </authorList>
    </citation>
    <scope>NUCLEOTIDE SEQUENCE</scope>
    <source>
        <strain evidence="17">19-2017</strain>
    </source>
</reference>
<keyword evidence="6 15" id="KW-0028">Amino-acid biosynthesis</keyword>
<feature type="domain" description="Peptidase M20 dimerisation" evidence="16">
    <location>
        <begin position="183"/>
        <end position="289"/>
    </location>
</feature>
<evidence type="ECO:0000256" key="2">
    <source>
        <dbReference type="ARBA" id="ARBA00006746"/>
    </source>
</evidence>
<dbReference type="GO" id="GO:0006526">
    <property type="term" value="P:L-arginine biosynthetic process"/>
    <property type="evidence" value="ECO:0007669"/>
    <property type="project" value="TreeGrafter"/>
</dbReference>
<dbReference type="GO" id="GO:0009089">
    <property type="term" value="P:lysine biosynthetic process via diaminopimelate"/>
    <property type="evidence" value="ECO:0007669"/>
    <property type="project" value="UniProtKB-UniRule"/>
</dbReference>
<evidence type="ECO:0000256" key="9">
    <source>
        <dbReference type="ARBA" id="ARBA00022833"/>
    </source>
</evidence>
<dbReference type="Proteomes" id="UP000680348">
    <property type="component" value="Unassembled WGS sequence"/>
</dbReference>
<dbReference type="SUPFAM" id="SSF55031">
    <property type="entry name" value="Bacterial exopeptidase dimerisation domain"/>
    <property type="match status" value="1"/>
</dbReference>
<dbReference type="InterPro" id="IPR001261">
    <property type="entry name" value="ArgE/DapE_CS"/>
</dbReference>
<dbReference type="HAMAP" id="MF_01690">
    <property type="entry name" value="DapE"/>
    <property type="match status" value="1"/>
</dbReference>
<dbReference type="SUPFAM" id="SSF53187">
    <property type="entry name" value="Zn-dependent exopeptidases"/>
    <property type="match status" value="1"/>
</dbReference>
<evidence type="ECO:0000256" key="7">
    <source>
        <dbReference type="ARBA" id="ARBA00022723"/>
    </source>
</evidence>
<evidence type="ECO:0000256" key="1">
    <source>
        <dbReference type="ARBA" id="ARBA00005130"/>
    </source>
</evidence>
<feature type="binding site" evidence="15">
    <location>
        <position position="142"/>
    </location>
    <ligand>
        <name>Zn(2+)</name>
        <dbReference type="ChEBI" id="CHEBI:29105"/>
        <label>2</label>
    </ligand>
</feature>
<dbReference type="EMBL" id="JAGWCR010000004">
    <property type="protein sequence ID" value="MBS3648672.1"/>
    <property type="molecule type" value="Genomic_DNA"/>
</dbReference>
<dbReference type="GO" id="GO:0008777">
    <property type="term" value="F:acetylornithine deacetylase activity"/>
    <property type="evidence" value="ECO:0007669"/>
    <property type="project" value="TreeGrafter"/>
</dbReference>
<comment type="similarity">
    <text evidence="2 15">Belongs to the peptidase M20A family. DapE subfamily.</text>
</comment>
<dbReference type="InterPro" id="IPR050072">
    <property type="entry name" value="Peptidase_M20A"/>
</dbReference>
<proteinExistence type="inferred from homology"/>
<dbReference type="PROSITE" id="PS00759">
    <property type="entry name" value="ARGE_DAPE_CPG2_2"/>
    <property type="match status" value="1"/>
</dbReference>
<comment type="cofactor">
    <cofactor evidence="15">
        <name>Zn(2+)</name>
        <dbReference type="ChEBI" id="CHEBI:29105"/>
    </cofactor>
    <cofactor evidence="15">
        <name>Co(2+)</name>
        <dbReference type="ChEBI" id="CHEBI:48828"/>
    </cofactor>
    <text evidence="15">Binds 2 Zn(2+) or Co(2+) ions per subunit.</text>
</comment>
<keyword evidence="18" id="KW-1185">Reference proteome</keyword>
<dbReference type="GO" id="GO:0008270">
    <property type="term" value="F:zinc ion binding"/>
    <property type="evidence" value="ECO:0007669"/>
    <property type="project" value="UniProtKB-UniRule"/>
</dbReference>
<sequence>MSLPVDPAQNLAALIRCQSVTPAEGGALTALAAMLEPLGFAIERPVFSEAGTPDVENLYARLSGNGPHLMFAGHTDVVPVGDVAAWTHPPFKAEARDGFMYGRGAVDMKGGIACFVAALARVVERGGKPRGSVSLLITGDEEGPAINGTVKLLDWAAKRGETWDAALVGEPTNPQALGDMIKIGRRGSLSGTVTVNGRQGHVAYPHLADNPVRGLLTLLDALLLPHLDSGTQDFQPTNLEITSVDVGNPATNVIPARASATFNIRFNDSWTVESLQAEIHNRLDRAAEDTRYRAGRSEPIEFELAWRDPPSEVFLTRNDRLIGALSASVEAVTGKRPSLSTSGGTSDARFIKNYCPVVEFGLVGQTMHMVDERVALADLETLTQIYERFIRDWFA</sequence>
<evidence type="ECO:0000256" key="8">
    <source>
        <dbReference type="ARBA" id="ARBA00022801"/>
    </source>
</evidence>
<dbReference type="NCBIfam" id="NF009557">
    <property type="entry name" value="PRK13009.1"/>
    <property type="match status" value="1"/>
</dbReference>
<dbReference type="Pfam" id="PF01546">
    <property type="entry name" value="Peptidase_M20"/>
    <property type="match status" value="1"/>
</dbReference>
<dbReference type="PANTHER" id="PTHR43808">
    <property type="entry name" value="ACETYLORNITHINE DEACETYLASE"/>
    <property type="match status" value="1"/>
</dbReference>
<feature type="binding site" evidence="15">
    <location>
        <position position="107"/>
    </location>
    <ligand>
        <name>Zn(2+)</name>
        <dbReference type="ChEBI" id="CHEBI:29105"/>
        <label>1</label>
    </ligand>
</feature>
<dbReference type="InterPro" id="IPR036264">
    <property type="entry name" value="Bact_exopeptidase_dim_dom"/>
</dbReference>
<feature type="binding site" evidence="15">
    <location>
        <position position="170"/>
    </location>
    <ligand>
        <name>Zn(2+)</name>
        <dbReference type="ChEBI" id="CHEBI:29105"/>
        <label>1</label>
    </ligand>
</feature>
<accession>A0A942E556</accession>
<evidence type="ECO:0000256" key="4">
    <source>
        <dbReference type="ARBA" id="ARBA00011921"/>
    </source>
</evidence>
<dbReference type="CDD" id="cd03891">
    <property type="entry name" value="M20_DapE_proteobac"/>
    <property type="match status" value="1"/>
</dbReference>